<dbReference type="CDD" id="cd04056">
    <property type="entry name" value="Peptidases_S53"/>
    <property type="match status" value="1"/>
</dbReference>
<evidence type="ECO:0000256" key="2">
    <source>
        <dbReference type="ARBA" id="ARBA00002451"/>
    </source>
</evidence>
<dbReference type="SMART" id="SM00944">
    <property type="entry name" value="Pro-kuma_activ"/>
    <property type="match status" value="1"/>
</dbReference>
<dbReference type="Gene3D" id="3.40.50.200">
    <property type="entry name" value="Peptidase S8/S53 domain"/>
    <property type="match status" value="1"/>
</dbReference>
<keyword evidence="11 15" id="KW-0106">Calcium</keyword>
<reference evidence="18" key="1">
    <citation type="journal article" date="2023" name="Mol. Phylogenet. Evol.">
        <title>Genome-scale phylogeny and comparative genomics of the fungal order Sordariales.</title>
        <authorList>
            <person name="Hensen N."/>
            <person name="Bonometti L."/>
            <person name="Westerberg I."/>
            <person name="Brannstrom I.O."/>
            <person name="Guillou S."/>
            <person name="Cros-Aarteil S."/>
            <person name="Calhoun S."/>
            <person name="Haridas S."/>
            <person name="Kuo A."/>
            <person name="Mondo S."/>
            <person name="Pangilinan J."/>
            <person name="Riley R."/>
            <person name="LaButti K."/>
            <person name="Andreopoulos B."/>
            <person name="Lipzen A."/>
            <person name="Chen C."/>
            <person name="Yan M."/>
            <person name="Daum C."/>
            <person name="Ng V."/>
            <person name="Clum A."/>
            <person name="Steindorff A."/>
            <person name="Ohm R.A."/>
            <person name="Martin F."/>
            <person name="Silar P."/>
            <person name="Natvig D.O."/>
            <person name="Lalanne C."/>
            <person name="Gautier V."/>
            <person name="Ament-Velasquez S.L."/>
            <person name="Kruys A."/>
            <person name="Hutchinson M.I."/>
            <person name="Powell A.J."/>
            <person name="Barry K."/>
            <person name="Miller A.N."/>
            <person name="Grigoriev I.V."/>
            <person name="Debuchy R."/>
            <person name="Gladieux P."/>
            <person name="Hiltunen Thoren M."/>
            <person name="Johannesson H."/>
        </authorList>
    </citation>
    <scope>NUCLEOTIDE SEQUENCE</scope>
    <source>
        <strain evidence="18">CBS 232.78</strain>
    </source>
</reference>
<dbReference type="PANTHER" id="PTHR14218:SF34">
    <property type="entry name" value="TRIPEPTIDYL-PEPTIDASE SED4"/>
    <property type="match status" value="1"/>
</dbReference>
<dbReference type="CDD" id="cd11377">
    <property type="entry name" value="Pro-peptidase_S53"/>
    <property type="match status" value="1"/>
</dbReference>
<dbReference type="InterPro" id="IPR015366">
    <property type="entry name" value="S53_propep"/>
</dbReference>
<feature type="active site" description="Charge relay system" evidence="15">
    <location>
        <position position="286"/>
    </location>
</feature>
<dbReference type="SUPFAM" id="SSF52743">
    <property type="entry name" value="Subtilisin-like"/>
    <property type="match status" value="1"/>
</dbReference>
<evidence type="ECO:0000256" key="10">
    <source>
        <dbReference type="ARBA" id="ARBA00022825"/>
    </source>
</evidence>
<feature type="binding site" evidence="15">
    <location>
        <position position="588"/>
    </location>
    <ligand>
        <name>Ca(2+)</name>
        <dbReference type="ChEBI" id="CHEBI:29108"/>
    </ligand>
</feature>
<dbReference type="GO" id="GO:0005576">
    <property type="term" value="C:extracellular region"/>
    <property type="evidence" value="ECO:0007669"/>
    <property type="project" value="UniProtKB-SubCell"/>
</dbReference>
<keyword evidence="8 16" id="KW-0732">Signal</keyword>
<evidence type="ECO:0000313" key="18">
    <source>
        <dbReference type="EMBL" id="KAK3367887.1"/>
    </source>
</evidence>
<feature type="binding site" evidence="15">
    <location>
        <position position="550"/>
    </location>
    <ligand>
        <name>Ca(2+)</name>
        <dbReference type="ChEBI" id="CHEBI:29108"/>
    </ligand>
</feature>
<dbReference type="InterPro" id="IPR023828">
    <property type="entry name" value="Peptidase_S8_Ser-AS"/>
</dbReference>
<accession>A0AAE0N231</accession>
<dbReference type="Proteomes" id="UP001285441">
    <property type="component" value="Unassembled WGS sequence"/>
</dbReference>
<evidence type="ECO:0000256" key="15">
    <source>
        <dbReference type="PROSITE-ProRule" id="PRU01032"/>
    </source>
</evidence>
<evidence type="ECO:0000313" key="19">
    <source>
        <dbReference type="Proteomes" id="UP001285441"/>
    </source>
</evidence>
<evidence type="ECO:0000256" key="6">
    <source>
        <dbReference type="ARBA" id="ARBA00022670"/>
    </source>
</evidence>
<keyword evidence="12" id="KW-0843">Virulence</keyword>
<keyword evidence="14" id="KW-0325">Glycoprotein</keyword>
<protein>
    <recommendedName>
        <fullName evidence="4">tripeptidyl-peptidase II</fullName>
        <ecNumber evidence="4">3.4.14.10</ecNumber>
    </recommendedName>
</protein>
<evidence type="ECO:0000256" key="11">
    <source>
        <dbReference type="ARBA" id="ARBA00022837"/>
    </source>
</evidence>
<dbReference type="PROSITE" id="PS00138">
    <property type="entry name" value="SUBTILASE_SER"/>
    <property type="match status" value="1"/>
</dbReference>
<dbReference type="EMBL" id="JAULSW010000011">
    <property type="protein sequence ID" value="KAK3367887.1"/>
    <property type="molecule type" value="Genomic_DNA"/>
</dbReference>
<keyword evidence="6 15" id="KW-0645">Protease</keyword>
<comment type="function">
    <text evidence="2">Secreted tripeptidyl-peptidase which degrades proteins at acidic pHs and is involved in virulence.</text>
</comment>
<dbReference type="AlphaFoldDB" id="A0AAE0N231"/>
<feature type="active site" description="Charge relay system" evidence="15">
    <location>
        <position position="506"/>
    </location>
</feature>
<reference evidence="18" key="2">
    <citation type="submission" date="2023-06" db="EMBL/GenBank/DDBJ databases">
        <authorList>
            <consortium name="Lawrence Berkeley National Laboratory"/>
            <person name="Haridas S."/>
            <person name="Hensen N."/>
            <person name="Bonometti L."/>
            <person name="Westerberg I."/>
            <person name="Brannstrom I.O."/>
            <person name="Guillou S."/>
            <person name="Cros-Aarteil S."/>
            <person name="Calhoun S."/>
            <person name="Kuo A."/>
            <person name="Mondo S."/>
            <person name="Pangilinan J."/>
            <person name="Riley R."/>
            <person name="LaButti K."/>
            <person name="Andreopoulos B."/>
            <person name="Lipzen A."/>
            <person name="Chen C."/>
            <person name="Yanf M."/>
            <person name="Daum C."/>
            <person name="Ng V."/>
            <person name="Clum A."/>
            <person name="Steindorff A."/>
            <person name="Ohm R."/>
            <person name="Martin F."/>
            <person name="Silar P."/>
            <person name="Natvig D."/>
            <person name="Lalanne C."/>
            <person name="Gautier V."/>
            <person name="Ament-velasquez S.L."/>
            <person name="Kruys A."/>
            <person name="Hutchinson M.I."/>
            <person name="Powell A.J."/>
            <person name="Barry K."/>
            <person name="Miller A.N."/>
            <person name="Grigoriev I.V."/>
            <person name="Debuchy R."/>
            <person name="Gladieux P."/>
            <person name="Thoren M.H."/>
            <person name="Johannesson H."/>
        </authorList>
    </citation>
    <scope>NUCLEOTIDE SEQUENCE</scope>
    <source>
        <strain evidence="18">CBS 232.78</strain>
    </source>
</reference>
<feature type="binding site" evidence="15">
    <location>
        <position position="586"/>
    </location>
    <ligand>
        <name>Ca(2+)</name>
        <dbReference type="ChEBI" id="CHEBI:29108"/>
    </ligand>
</feature>
<sequence>MFLPNAAQWLALLSIALPTANAGIHHQWNTTPKGWRVVPAKTSASTPLTLTIALNMQNIDQLESLLLSVATPGKPAYGKYLDVGDMQAKFAPSRQAVAAVTTWLKANGIKNYSVNGAFIDFAADVDTANKLLQADYKQYTNDGVTKLRTLSYSIPDAIQQYIQLVDPSTYFGNSQAFLPTPERPTRVKSESDIAAAVAAIPTTVDASCQTSITPKCLKQIYNIGNYTADAKSGSFIGFGSFLNQSALYSDLAYFESFFGIPSQNFSVELIAGATNDQNPATAQIGEADLDVENIVGIAAPLPVVEYITGGSPPFVPNIDQPTAADNFNEPYVPYFRYLLSKKNSELPQVISNSYGDEEDGVPYNYAVLTCNLIGMLGLRGITTLFSSGDIGVGAGCLAPDNKTVEFNAIFPATCPYLTSVGGTVDVTPEIAWEGSSGGFSKYFPRPLYQTVAIAEYLKTVSPETYKYYAPYTNWQGRGFPDVAGHSVDPNYQVIYNGRPRGSGGTSAAAPVWAGIVGLLNDARFRAGKKAPLGWLNPLIYAFGPQVLTDITGGFAIGCDGNNTQSGQPEPAGSGIVLGARWNATKGWDPTTGYGTPDFEKLKKLVLSF</sequence>
<evidence type="ECO:0000256" key="16">
    <source>
        <dbReference type="SAM" id="SignalP"/>
    </source>
</evidence>
<evidence type="ECO:0000256" key="1">
    <source>
        <dbReference type="ARBA" id="ARBA00001910"/>
    </source>
</evidence>
<gene>
    <name evidence="18" type="ORF">B0H63DRAFT_442576</name>
</gene>
<evidence type="ECO:0000256" key="5">
    <source>
        <dbReference type="ARBA" id="ARBA00022525"/>
    </source>
</evidence>
<comment type="catalytic activity">
    <reaction evidence="1">
        <text>Release of an N-terminal tripeptide from a polypeptide.</text>
        <dbReference type="EC" id="3.4.14.10"/>
    </reaction>
</comment>
<feature type="signal peptide" evidence="16">
    <location>
        <begin position="1"/>
        <end position="22"/>
    </location>
</feature>
<feature type="domain" description="Peptidase S53" evidence="17">
    <location>
        <begin position="211"/>
        <end position="608"/>
    </location>
</feature>
<dbReference type="InterPro" id="IPR050819">
    <property type="entry name" value="Tripeptidyl-peptidase_I"/>
</dbReference>
<evidence type="ECO:0000256" key="3">
    <source>
        <dbReference type="ARBA" id="ARBA00004239"/>
    </source>
</evidence>
<dbReference type="GO" id="GO:0046872">
    <property type="term" value="F:metal ion binding"/>
    <property type="evidence" value="ECO:0007669"/>
    <property type="project" value="UniProtKB-UniRule"/>
</dbReference>
<dbReference type="InterPro" id="IPR036852">
    <property type="entry name" value="Peptidase_S8/S53_dom_sf"/>
</dbReference>
<evidence type="ECO:0000256" key="8">
    <source>
        <dbReference type="ARBA" id="ARBA00022729"/>
    </source>
</evidence>
<evidence type="ECO:0000256" key="7">
    <source>
        <dbReference type="ARBA" id="ARBA00022723"/>
    </source>
</evidence>
<keyword evidence="7 15" id="KW-0479">Metal-binding</keyword>
<name>A0AAE0N231_9PEZI</name>
<dbReference type="GO" id="GO:0004252">
    <property type="term" value="F:serine-type endopeptidase activity"/>
    <property type="evidence" value="ECO:0007669"/>
    <property type="project" value="UniProtKB-UniRule"/>
</dbReference>
<dbReference type="GO" id="GO:0006508">
    <property type="term" value="P:proteolysis"/>
    <property type="evidence" value="ECO:0007669"/>
    <property type="project" value="UniProtKB-KW"/>
</dbReference>
<comment type="cofactor">
    <cofactor evidence="15">
        <name>Ca(2+)</name>
        <dbReference type="ChEBI" id="CHEBI:29108"/>
    </cofactor>
    <text evidence="15">Binds 1 Ca(2+) ion per subunit.</text>
</comment>
<dbReference type="SUPFAM" id="SSF54897">
    <property type="entry name" value="Protease propeptides/inhibitors"/>
    <property type="match status" value="1"/>
</dbReference>
<evidence type="ECO:0000259" key="17">
    <source>
        <dbReference type="PROSITE" id="PS51695"/>
    </source>
</evidence>
<dbReference type="InterPro" id="IPR030400">
    <property type="entry name" value="Sedolisin_dom"/>
</dbReference>
<keyword evidence="10 15" id="KW-0720">Serine protease</keyword>
<dbReference type="PANTHER" id="PTHR14218">
    <property type="entry name" value="PROTEASE S8 TRIPEPTIDYL PEPTIDASE I CLN2"/>
    <property type="match status" value="1"/>
</dbReference>
<evidence type="ECO:0000256" key="12">
    <source>
        <dbReference type="ARBA" id="ARBA00023026"/>
    </source>
</evidence>
<feature type="active site" description="Charge relay system" evidence="15">
    <location>
        <position position="290"/>
    </location>
</feature>
<dbReference type="Pfam" id="PF09286">
    <property type="entry name" value="Pro-kuma_activ"/>
    <property type="match status" value="1"/>
</dbReference>
<evidence type="ECO:0000256" key="14">
    <source>
        <dbReference type="ARBA" id="ARBA00023180"/>
    </source>
</evidence>
<organism evidence="18 19">
    <name type="scientific">Podospora didyma</name>
    <dbReference type="NCBI Taxonomy" id="330526"/>
    <lineage>
        <taxon>Eukaryota</taxon>
        <taxon>Fungi</taxon>
        <taxon>Dikarya</taxon>
        <taxon>Ascomycota</taxon>
        <taxon>Pezizomycotina</taxon>
        <taxon>Sordariomycetes</taxon>
        <taxon>Sordariomycetidae</taxon>
        <taxon>Sordariales</taxon>
        <taxon>Podosporaceae</taxon>
        <taxon>Podospora</taxon>
    </lineage>
</organism>
<dbReference type="PROSITE" id="PS51695">
    <property type="entry name" value="SEDOLISIN"/>
    <property type="match status" value="1"/>
</dbReference>
<keyword evidence="13" id="KW-0865">Zymogen</keyword>
<keyword evidence="5" id="KW-0964">Secreted</keyword>
<keyword evidence="19" id="KW-1185">Reference proteome</keyword>
<evidence type="ECO:0000256" key="9">
    <source>
        <dbReference type="ARBA" id="ARBA00022801"/>
    </source>
</evidence>
<evidence type="ECO:0000256" key="13">
    <source>
        <dbReference type="ARBA" id="ARBA00023145"/>
    </source>
</evidence>
<keyword evidence="9 15" id="KW-0378">Hydrolase</keyword>
<comment type="subcellular location">
    <subcellularLocation>
        <location evidence="3">Secreted</location>
        <location evidence="3">Extracellular space</location>
    </subcellularLocation>
</comment>
<dbReference type="GO" id="GO:0008240">
    <property type="term" value="F:tripeptidyl-peptidase activity"/>
    <property type="evidence" value="ECO:0007669"/>
    <property type="project" value="UniProtKB-EC"/>
</dbReference>
<comment type="caution">
    <text evidence="18">The sequence shown here is derived from an EMBL/GenBank/DDBJ whole genome shotgun (WGS) entry which is preliminary data.</text>
</comment>
<feature type="chain" id="PRO_5041946019" description="tripeptidyl-peptidase II" evidence="16">
    <location>
        <begin position="23"/>
        <end position="608"/>
    </location>
</feature>
<feature type="binding site" evidence="15">
    <location>
        <position position="549"/>
    </location>
    <ligand>
        <name>Ca(2+)</name>
        <dbReference type="ChEBI" id="CHEBI:29108"/>
    </ligand>
</feature>
<dbReference type="FunFam" id="3.40.50.200:FF:000015">
    <property type="entry name" value="Tripeptidyl peptidase A"/>
    <property type="match status" value="1"/>
</dbReference>
<evidence type="ECO:0000256" key="4">
    <source>
        <dbReference type="ARBA" id="ARBA00012462"/>
    </source>
</evidence>
<proteinExistence type="predicted"/>
<dbReference type="EC" id="3.4.14.10" evidence="4"/>